<dbReference type="HOGENOM" id="CLU_2867119_0_0_1"/>
<keyword evidence="1" id="KW-0472">Membrane</keyword>
<evidence type="ECO:0000313" key="3">
    <source>
        <dbReference type="Proteomes" id="UP000008493"/>
    </source>
</evidence>
<dbReference type="EMBL" id="JH971387">
    <property type="protein sequence ID" value="EKM81664.1"/>
    <property type="molecule type" value="Genomic_DNA"/>
</dbReference>
<name>K5W4F1_AGABU</name>
<dbReference type="KEGG" id="abp:AGABI1DRAFT83133"/>
<protein>
    <submittedName>
        <fullName evidence="2">Uncharacterized protein</fullName>
    </submittedName>
</protein>
<dbReference type="AlphaFoldDB" id="K5W4F1"/>
<keyword evidence="1" id="KW-1133">Transmembrane helix</keyword>
<organism evidence="2 3">
    <name type="scientific">Agaricus bisporus var. burnettii (strain JB137-S8 / ATCC MYA-4627 / FGSC 10392)</name>
    <name type="common">White button mushroom</name>
    <dbReference type="NCBI Taxonomy" id="597362"/>
    <lineage>
        <taxon>Eukaryota</taxon>
        <taxon>Fungi</taxon>
        <taxon>Dikarya</taxon>
        <taxon>Basidiomycota</taxon>
        <taxon>Agaricomycotina</taxon>
        <taxon>Agaricomycetes</taxon>
        <taxon>Agaricomycetidae</taxon>
        <taxon>Agaricales</taxon>
        <taxon>Agaricineae</taxon>
        <taxon>Agaricaceae</taxon>
        <taxon>Agaricus</taxon>
    </lineage>
</organism>
<sequence length="64" mass="7381">MLQNDGGRVVILSYLYTIDFLNKTFSGAFTIVTLVGIYLFSNLNHHSISTLFHKPWLKFSKKPF</sequence>
<proteinExistence type="predicted"/>
<evidence type="ECO:0000256" key="1">
    <source>
        <dbReference type="SAM" id="Phobius"/>
    </source>
</evidence>
<dbReference type="OMA" id="PWLKFSK"/>
<reference evidence="3" key="1">
    <citation type="journal article" date="2012" name="Proc. Natl. Acad. Sci. U.S.A.">
        <title>Genome sequence of the button mushroom Agaricus bisporus reveals mechanisms governing adaptation to a humic-rich ecological niche.</title>
        <authorList>
            <person name="Morin E."/>
            <person name="Kohler A."/>
            <person name="Baker A.R."/>
            <person name="Foulongne-Oriol M."/>
            <person name="Lombard V."/>
            <person name="Nagy L.G."/>
            <person name="Ohm R.A."/>
            <person name="Patyshakuliyeva A."/>
            <person name="Brun A."/>
            <person name="Aerts A.L."/>
            <person name="Bailey A.M."/>
            <person name="Billette C."/>
            <person name="Coutinho P.M."/>
            <person name="Deakin G."/>
            <person name="Doddapaneni H."/>
            <person name="Floudas D."/>
            <person name="Grimwood J."/>
            <person name="Hilden K."/>
            <person name="Kuees U."/>
            <person name="LaButti K.M."/>
            <person name="Lapidus A."/>
            <person name="Lindquist E.A."/>
            <person name="Lucas S.M."/>
            <person name="Murat C."/>
            <person name="Riley R.W."/>
            <person name="Salamov A.A."/>
            <person name="Schmutz J."/>
            <person name="Subramanian V."/>
            <person name="Woesten H.A.B."/>
            <person name="Xu J."/>
            <person name="Eastwood D.C."/>
            <person name="Foster G.D."/>
            <person name="Sonnenberg A.S."/>
            <person name="Cullen D."/>
            <person name="de Vries R.P."/>
            <person name="Lundell T."/>
            <person name="Hibbett D.S."/>
            <person name="Henrissat B."/>
            <person name="Burton K.S."/>
            <person name="Kerrigan R.W."/>
            <person name="Challen M.P."/>
            <person name="Grigoriev I.V."/>
            <person name="Martin F."/>
        </authorList>
    </citation>
    <scope>NUCLEOTIDE SEQUENCE [LARGE SCALE GENOMIC DNA]</scope>
    <source>
        <strain evidence="3">JB137-S8 / ATCC MYA-4627 / FGSC 10392</strain>
    </source>
</reference>
<dbReference type="Proteomes" id="UP000008493">
    <property type="component" value="Unassembled WGS sequence"/>
</dbReference>
<evidence type="ECO:0000313" key="2">
    <source>
        <dbReference type="EMBL" id="EKM81664.1"/>
    </source>
</evidence>
<dbReference type="InParanoid" id="K5W4F1"/>
<keyword evidence="3" id="KW-1185">Reference proteome</keyword>
<dbReference type="RefSeq" id="XP_007327531.1">
    <property type="nucleotide sequence ID" value="XM_007327469.1"/>
</dbReference>
<gene>
    <name evidence="2" type="ORF">AGABI1DRAFT_83133</name>
</gene>
<accession>K5W4F1</accession>
<keyword evidence="1" id="KW-0812">Transmembrane</keyword>
<feature type="transmembrane region" description="Helical" evidence="1">
    <location>
        <begin position="20"/>
        <end position="40"/>
    </location>
</feature>
<dbReference type="GeneID" id="18831888"/>